<evidence type="ECO:0000313" key="2">
    <source>
        <dbReference type="EMBL" id="CAA9571460.1"/>
    </source>
</evidence>
<name>A0A6J4VBB9_9BACT</name>
<dbReference type="PANTHER" id="PTHR31527:SF0">
    <property type="entry name" value="RE64534P"/>
    <property type="match status" value="1"/>
</dbReference>
<proteinExistence type="predicted"/>
<dbReference type="PANTHER" id="PTHR31527">
    <property type="entry name" value="RE64534P"/>
    <property type="match status" value="1"/>
</dbReference>
<dbReference type="InterPro" id="IPR018959">
    <property type="entry name" value="DUF1989"/>
</dbReference>
<gene>
    <name evidence="2" type="ORF">AVDCRST_MAG87-2452</name>
</gene>
<dbReference type="Pfam" id="PF09347">
    <property type="entry name" value="DUF1989"/>
    <property type="match status" value="1"/>
</dbReference>
<sequence length="219" mass="23064">MANVLVGHRATRAKQIDCGRAAAFEVERGQLVQIVDLAGKQVASLVALSGDARAERISTPVTITANASLVFKVGDKLYSNRNTAVLELVEDTVGRHDLLTSPLPRDPELTGKAAPAGSTLDALVAAAADLGIENADLSDPVNLFKHVVIKQRGELDVRDPLSERNDTVVLRALVDAVVVVANAFPEKKAGVAAPDPGYGRNGQILVRVYREAGATSGRS</sequence>
<reference evidence="2" key="1">
    <citation type="submission" date="2020-02" db="EMBL/GenBank/DDBJ databases">
        <authorList>
            <person name="Meier V. D."/>
        </authorList>
    </citation>
    <scope>NUCLEOTIDE SEQUENCE</scope>
    <source>
        <strain evidence="2">AVDCRST_MAG87</strain>
    </source>
</reference>
<dbReference type="AlphaFoldDB" id="A0A6J4VBB9"/>
<dbReference type="EMBL" id="CADCWJ010000541">
    <property type="protein sequence ID" value="CAA9571460.1"/>
    <property type="molecule type" value="Genomic_DNA"/>
</dbReference>
<evidence type="ECO:0000259" key="1">
    <source>
        <dbReference type="Pfam" id="PF09347"/>
    </source>
</evidence>
<accession>A0A6J4VBB9</accession>
<protein>
    <recommendedName>
        <fullName evidence="1">DUF1989 domain-containing protein</fullName>
    </recommendedName>
</protein>
<organism evidence="2">
    <name type="scientific">uncultured Thermomicrobiales bacterium</name>
    <dbReference type="NCBI Taxonomy" id="1645740"/>
    <lineage>
        <taxon>Bacteria</taxon>
        <taxon>Pseudomonadati</taxon>
        <taxon>Thermomicrobiota</taxon>
        <taxon>Thermomicrobia</taxon>
        <taxon>Thermomicrobiales</taxon>
        <taxon>environmental samples</taxon>
    </lineage>
</organism>
<feature type="domain" description="DUF1989" evidence="1">
    <location>
        <begin position="16"/>
        <end position="176"/>
    </location>
</feature>